<keyword evidence="5" id="KW-1185">Reference proteome</keyword>
<dbReference type="InterPro" id="IPR034704">
    <property type="entry name" value="Ribosomal_bL28/bL31-like_sf"/>
</dbReference>
<reference evidence="4 5" key="1">
    <citation type="journal article" date="2011" name="Proc. Natl. Acad. Sci. U.S.A.">
        <title>Comparative genomics of xylose-fermenting fungi for enhanced biofuel production.</title>
        <authorList>
            <person name="Wohlbach D.J."/>
            <person name="Kuo A."/>
            <person name="Sato T.K."/>
            <person name="Potts K.M."/>
            <person name="Salamov A.A."/>
            <person name="LaButti K.M."/>
            <person name="Sun H."/>
            <person name="Clum A."/>
            <person name="Pangilinan J.L."/>
            <person name="Lindquist E.A."/>
            <person name="Lucas S."/>
            <person name="Lapidus A."/>
            <person name="Jin M."/>
            <person name="Gunawan C."/>
            <person name="Balan V."/>
            <person name="Dale B.E."/>
            <person name="Jeffries T.W."/>
            <person name="Zinkel R."/>
            <person name="Barry K.W."/>
            <person name="Grigoriev I.V."/>
            <person name="Gasch A.P."/>
        </authorList>
    </citation>
    <scope>NUCLEOTIDE SEQUENCE [LARGE SCALE GENOMIC DNA]</scope>
    <source>
        <strain evidence="5">ATCC 10573 / BCRC 21748 / CBS 615 / JCM 9827 / NBRC 10315 / NRRL Y-1498 / VKM Y-70</strain>
    </source>
</reference>
<evidence type="ECO:0000256" key="1">
    <source>
        <dbReference type="ARBA" id="ARBA00008760"/>
    </source>
</evidence>
<evidence type="ECO:0000256" key="2">
    <source>
        <dbReference type="ARBA" id="ARBA00022980"/>
    </source>
</evidence>
<evidence type="ECO:0000313" key="4">
    <source>
        <dbReference type="EMBL" id="EGV61914.1"/>
    </source>
</evidence>
<dbReference type="STRING" id="590646.G3B9K5"/>
<comment type="similarity">
    <text evidence="1">Belongs to the bacterial ribosomal protein bL28 family.</text>
</comment>
<evidence type="ECO:0000256" key="3">
    <source>
        <dbReference type="ARBA" id="ARBA00023274"/>
    </source>
</evidence>
<evidence type="ECO:0008006" key="6">
    <source>
        <dbReference type="Google" id="ProtNLM"/>
    </source>
</evidence>
<dbReference type="HOGENOM" id="CLU_090033_0_0_1"/>
<dbReference type="GO" id="GO:0003735">
    <property type="term" value="F:structural constituent of ribosome"/>
    <property type="evidence" value="ECO:0007669"/>
    <property type="project" value="InterPro"/>
</dbReference>
<dbReference type="eggNOG" id="KOG3278">
    <property type="taxonomic scope" value="Eukaryota"/>
</dbReference>
<dbReference type="PANTHER" id="PTHR13528">
    <property type="entry name" value="39S RIBOSOMAL PROTEIN L28, MITOCHONDRIAL"/>
    <property type="match status" value="1"/>
</dbReference>
<name>G3B9K5_CANTC</name>
<dbReference type="Proteomes" id="UP000000707">
    <property type="component" value="Unassembled WGS sequence"/>
</dbReference>
<dbReference type="InterPro" id="IPR037147">
    <property type="entry name" value="Ribosomal_bL28_sf"/>
</dbReference>
<dbReference type="Pfam" id="PF00830">
    <property type="entry name" value="Ribosomal_L28"/>
    <property type="match status" value="1"/>
</dbReference>
<dbReference type="EMBL" id="GL996527">
    <property type="protein sequence ID" value="EGV61914.1"/>
    <property type="molecule type" value="Genomic_DNA"/>
</dbReference>
<sequence length="240" mass="27771">MLTFTRGLTTGSRLFAPDKYYKITRYAKPLSKVSYKAGDVIPADRKVSIPPNKRHYPLYEYETMFFKSQNRGLYGGLQRTSSRTCSESGNKNLRSHKPNIVSSSIYSEILDKVFKVKVSTRVLKTISKEGGLDNYLLKDKPARIKTMGKVAWRIKYDIMKKLESDSLPVIEGKRIYLAYKGHNVYVGKNKLLSYLFEYAKRDTYEPITESQFLATNSWKDIKEVCQDLEKYSFDFKQVSV</sequence>
<keyword evidence="3" id="KW-0687">Ribonucleoprotein</keyword>
<dbReference type="AlphaFoldDB" id="G3B9K5"/>
<dbReference type="OrthoDB" id="361870at2759"/>
<protein>
    <recommendedName>
        <fullName evidence="6">Ribosomal protein L28</fullName>
    </recommendedName>
</protein>
<dbReference type="PANTHER" id="PTHR13528:SF2">
    <property type="entry name" value="LARGE RIBOSOMAL SUBUNIT PROTEIN BL28M"/>
    <property type="match status" value="1"/>
</dbReference>
<proteinExistence type="inferred from homology"/>
<dbReference type="InterPro" id="IPR026569">
    <property type="entry name" value="Ribosomal_bL28"/>
</dbReference>
<evidence type="ECO:0000313" key="5">
    <source>
        <dbReference type="Proteomes" id="UP000000707"/>
    </source>
</evidence>
<dbReference type="SUPFAM" id="SSF143800">
    <property type="entry name" value="L28p-like"/>
    <property type="match status" value="1"/>
</dbReference>
<accession>G3B9K5</accession>
<gene>
    <name evidence="4" type="ORF">CANTEDRAFT_115360</name>
</gene>
<dbReference type="Gene3D" id="2.30.170.40">
    <property type="entry name" value="Ribosomal protein L28/L24"/>
    <property type="match status" value="1"/>
</dbReference>
<dbReference type="KEGG" id="cten:18247836"/>
<dbReference type="GeneID" id="18247836"/>
<dbReference type="RefSeq" id="XP_006688084.1">
    <property type="nucleotide sequence ID" value="XM_006688021.1"/>
</dbReference>
<keyword evidence="2" id="KW-0689">Ribosomal protein</keyword>
<dbReference type="GO" id="GO:0005762">
    <property type="term" value="C:mitochondrial large ribosomal subunit"/>
    <property type="evidence" value="ECO:0007669"/>
    <property type="project" value="TreeGrafter"/>
</dbReference>
<organism evidence="5">
    <name type="scientific">Candida tenuis (strain ATCC 10573 / BCRC 21748 / CBS 615 / JCM 9827 / NBRC 10315 / NRRL Y-1498 / VKM Y-70)</name>
    <name type="common">Yeast</name>
    <name type="synonym">Yamadazyma tenuis</name>
    <dbReference type="NCBI Taxonomy" id="590646"/>
    <lineage>
        <taxon>Eukaryota</taxon>
        <taxon>Fungi</taxon>
        <taxon>Dikarya</taxon>
        <taxon>Ascomycota</taxon>
        <taxon>Saccharomycotina</taxon>
        <taxon>Pichiomycetes</taxon>
        <taxon>Debaryomycetaceae</taxon>
        <taxon>Yamadazyma</taxon>
    </lineage>
</organism>